<feature type="chain" id="PRO_5031006604" evidence="1">
    <location>
        <begin position="20"/>
        <end position="246"/>
    </location>
</feature>
<name>A0A7Y4MRN4_MYXXA</name>
<organism evidence="3 4">
    <name type="scientific">Myxococcus xanthus</name>
    <dbReference type="NCBI Taxonomy" id="34"/>
    <lineage>
        <taxon>Bacteria</taxon>
        <taxon>Pseudomonadati</taxon>
        <taxon>Myxococcota</taxon>
        <taxon>Myxococcia</taxon>
        <taxon>Myxococcales</taxon>
        <taxon>Cystobacterineae</taxon>
        <taxon>Myxococcaceae</taxon>
        <taxon>Myxococcus</taxon>
    </lineage>
</organism>
<reference evidence="3 4" key="1">
    <citation type="submission" date="2020-05" db="EMBL/GenBank/DDBJ databases">
        <authorList>
            <person name="Whitworth D."/>
        </authorList>
    </citation>
    <scope>NUCLEOTIDE SEQUENCE [LARGE SCALE GENOMIC DNA]</scope>
    <source>
        <strain evidence="3 4">AM005</strain>
    </source>
</reference>
<dbReference type="GO" id="GO:0016787">
    <property type="term" value="F:hydrolase activity"/>
    <property type="evidence" value="ECO:0007669"/>
    <property type="project" value="InterPro"/>
</dbReference>
<dbReference type="Gene3D" id="3.40.50.1820">
    <property type="entry name" value="alpha/beta hydrolase"/>
    <property type="match status" value="1"/>
</dbReference>
<keyword evidence="1" id="KW-0732">Signal</keyword>
<dbReference type="InterPro" id="IPR029058">
    <property type="entry name" value="AB_hydrolase_fold"/>
</dbReference>
<dbReference type="InterPro" id="IPR050565">
    <property type="entry name" value="LYPA1-2/EST-like"/>
</dbReference>
<dbReference type="PANTHER" id="PTHR10655">
    <property type="entry name" value="LYSOPHOSPHOLIPASE-RELATED"/>
    <property type="match status" value="1"/>
</dbReference>
<dbReference type="InterPro" id="IPR002925">
    <property type="entry name" value="Dienelactn_hydro"/>
</dbReference>
<feature type="signal peptide" evidence="1">
    <location>
        <begin position="1"/>
        <end position="19"/>
    </location>
</feature>
<dbReference type="RefSeq" id="WP_171441886.1">
    <property type="nucleotide sequence ID" value="NZ_JABFNS010000025.1"/>
</dbReference>
<evidence type="ECO:0000313" key="4">
    <source>
        <dbReference type="Proteomes" id="UP000533080"/>
    </source>
</evidence>
<dbReference type="Proteomes" id="UP000533080">
    <property type="component" value="Unassembled WGS sequence"/>
</dbReference>
<proteinExistence type="predicted"/>
<dbReference type="SUPFAM" id="SSF53474">
    <property type="entry name" value="alpha/beta-Hydrolases"/>
    <property type="match status" value="1"/>
</dbReference>
<protein>
    <submittedName>
        <fullName evidence="3">Phospholipase</fullName>
    </submittedName>
</protein>
<evidence type="ECO:0000256" key="1">
    <source>
        <dbReference type="SAM" id="SignalP"/>
    </source>
</evidence>
<feature type="domain" description="Dienelactone hydrolase" evidence="2">
    <location>
        <begin position="103"/>
        <end position="225"/>
    </location>
</feature>
<dbReference type="AlphaFoldDB" id="A0A7Y4MRN4"/>
<dbReference type="EMBL" id="JABFNT010000042">
    <property type="protein sequence ID" value="NOJ79632.1"/>
    <property type="molecule type" value="Genomic_DNA"/>
</dbReference>
<sequence length="246" mass="27188">MMKPLHLAVLRMLPAFCLACTHPPQALREAPVASPALSYETYTVGAGEPEAMLVALHYSGSTPGFWRPLLEDWRTPTRVVLPRGPNPRREGFTWFAAGHEQKATEEKTADVEQMAARLAELIRELRAAHPRIRRVAVTGFSYGGDLAWALALRHPEQVDVAVPMGSRLLGDPTPGAPATRRVWVLQGEVDPIITAPQTAARVDALKAAGVPIDVKVYPDLGHDFSPQLIEDWRTFLQQQLRTEAQR</sequence>
<dbReference type="Pfam" id="PF01738">
    <property type="entry name" value="DLH"/>
    <property type="match status" value="1"/>
</dbReference>
<comment type="caution">
    <text evidence="3">The sequence shown here is derived from an EMBL/GenBank/DDBJ whole genome shotgun (WGS) entry which is preliminary data.</text>
</comment>
<evidence type="ECO:0000313" key="3">
    <source>
        <dbReference type="EMBL" id="NOJ79632.1"/>
    </source>
</evidence>
<accession>A0A7Y4MRN4</accession>
<dbReference type="PANTHER" id="PTHR10655:SF17">
    <property type="entry name" value="LYSOPHOSPHOLIPASE-LIKE PROTEIN 1"/>
    <property type="match status" value="1"/>
</dbReference>
<gene>
    <name evidence="3" type="ORF">HNV28_14990</name>
</gene>
<evidence type="ECO:0000259" key="2">
    <source>
        <dbReference type="Pfam" id="PF01738"/>
    </source>
</evidence>